<feature type="transmembrane region" description="Helical" evidence="5">
    <location>
        <begin position="134"/>
        <end position="150"/>
    </location>
</feature>
<dbReference type="AlphaFoldDB" id="A0A1E3H0Z9"/>
<dbReference type="PROSITE" id="PS50801">
    <property type="entry name" value="STAS"/>
    <property type="match status" value="1"/>
</dbReference>
<feature type="transmembrane region" description="Helical" evidence="5">
    <location>
        <begin position="303"/>
        <end position="324"/>
    </location>
</feature>
<protein>
    <submittedName>
        <fullName evidence="7">C4-dicarboxylic acid transporter DauA</fullName>
    </submittedName>
</protein>
<gene>
    <name evidence="7" type="primary">dauA_2</name>
    <name evidence="7" type="ORF">A6302_02703</name>
</gene>
<dbReference type="PATRIC" id="fig|1439726.3.peg.2850"/>
<dbReference type="Pfam" id="PF01740">
    <property type="entry name" value="STAS"/>
    <property type="match status" value="1"/>
</dbReference>
<feature type="transmembrane region" description="Helical" evidence="5">
    <location>
        <begin position="384"/>
        <end position="401"/>
    </location>
</feature>
<feature type="transmembrane region" description="Helical" evidence="5">
    <location>
        <begin position="263"/>
        <end position="283"/>
    </location>
</feature>
<feature type="transmembrane region" description="Helical" evidence="5">
    <location>
        <begin position="107"/>
        <end position="128"/>
    </location>
</feature>
<evidence type="ECO:0000313" key="7">
    <source>
        <dbReference type="EMBL" id="ODN69987.1"/>
    </source>
</evidence>
<comment type="subcellular location">
    <subcellularLocation>
        <location evidence="1">Membrane</location>
        <topology evidence="1">Multi-pass membrane protein</topology>
    </subcellularLocation>
</comment>
<dbReference type="Gene3D" id="3.30.750.24">
    <property type="entry name" value="STAS domain"/>
    <property type="match status" value="1"/>
</dbReference>
<feature type="transmembrane region" description="Helical" evidence="5">
    <location>
        <begin position="178"/>
        <end position="196"/>
    </location>
</feature>
<proteinExistence type="predicted"/>
<dbReference type="GO" id="GO:0016020">
    <property type="term" value="C:membrane"/>
    <property type="evidence" value="ECO:0007669"/>
    <property type="project" value="UniProtKB-SubCell"/>
</dbReference>
<keyword evidence="8" id="KW-1185">Reference proteome</keyword>
<keyword evidence="2 5" id="KW-0812">Transmembrane</keyword>
<reference evidence="7 8" key="1">
    <citation type="submission" date="2016-07" db="EMBL/GenBank/DDBJ databases">
        <title>Draft Genome Sequence of Methylobrevis pamukkalensis PK2.</title>
        <authorList>
            <person name="Vasilenko O.V."/>
            <person name="Doronina N.V."/>
            <person name="Shmareva M.N."/>
            <person name="Tarlachkov S.V."/>
            <person name="Mustakhimov I."/>
            <person name="Trotsenko Y.A."/>
        </authorList>
    </citation>
    <scope>NUCLEOTIDE SEQUENCE [LARGE SCALE GENOMIC DNA]</scope>
    <source>
        <strain evidence="7 8">PK2</strain>
    </source>
</reference>
<dbReference type="PANTHER" id="PTHR43310:SF1">
    <property type="entry name" value="SULFATE TRANSPORTER YBAR-RELATED"/>
    <property type="match status" value="1"/>
</dbReference>
<evidence type="ECO:0000256" key="1">
    <source>
        <dbReference type="ARBA" id="ARBA00004141"/>
    </source>
</evidence>
<dbReference type="Proteomes" id="UP000094622">
    <property type="component" value="Unassembled WGS sequence"/>
</dbReference>
<evidence type="ECO:0000256" key="4">
    <source>
        <dbReference type="ARBA" id="ARBA00023136"/>
    </source>
</evidence>
<feature type="transmembrane region" description="Helical" evidence="5">
    <location>
        <begin position="236"/>
        <end position="256"/>
    </location>
</feature>
<keyword evidence="4 5" id="KW-0472">Membrane</keyword>
<dbReference type="InterPro" id="IPR036513">
    <property type="entry name" value="STAS_dom_sf"/>
</dbReference>
<dbReference type="SUPFAM" id="SSF52091">
    <property type="entry name" value="SpoIIaa-like"/>
    <property type="match status" value="1"/>
</dbReference>
<feature type="transmembrane region" description="Helical" evidence="5">
    <location>
        <begin position="441"/>
        <end position="471"/>
    </location>
</feature>
<feature type="domain" description="STAS" evidence="6">
    <location>
        <begin position="481"/>
        <end position="584"/>
    </location>
</feature>
<dbReference type="Pfam" id="PF00916">
    <property type="entry name" value="Sulfate_transp"/>
    <property type="match status" value="2"/>
</dbReference>
<dbReference type="InterPro" id="IPR052706">
    <property type="entry name" value="Membrane-Transporter-like"/>
</dbReference>
<evidence type="ECO:0000259" key="6">
    <source>
        <dbReference type="PROSITE" id="PS50801"/>
    </source>
</evidence>
<sequence>MSSAVNPPRAHEQSKLLAIARALAPACQAALLVAIFRCNRYAAPQQTWTWKRFRVALSAADPPDNHKKTVHLHADLAQAAGPVSDNIYMISLDAYRSQWLGNIRGDLLAGLVVALALIPEAIAFSIIAGVDPKVGLYASFSIAVIIAITGGRPGMISAATAATAVLMVTLVRDHGLQYLLAATVLAGLIQIGAGVLKLGFVMRWVSKSVMTGFVNALAILIFMAQLPELDPREVTWITYALVAAGLAIIYLFPLLTTAIPSPLVTIVVLTGLAVALGLDVRTVGDMGALPDTLPVFLIPQIPLNLETLTIILPYSVAVAVVGLLESLMTQNIVDDLTDTKSNRNQECIGQGLANTATGFIGGMAGCAMIGQSIINVKSGGRGRLSAAAAGVFLLIMVVGLGDLVSIIPMPALVAIMIMVSIGTFSWSSIKALRVHPKSSSIVMIATVVTVVYTHNLAIGVLVGVLLSGVFFAGKIAQLFRVTSDISADGRVRTYRVEGQLFYGSVEDFMDAFDFREAPERVVIDVSRAHIWDISSVQALDMAILKFRRDGAEVEVVGMNDATETLVDRLAIHDKPGAMDKLRAH</sequence>
<dbReference type="InterPro" id="IPR002645">
    <property type="entry name" value="STAS_dom"/>
</dbReference>
<dbReference type="InterPro" id="IPR011547">
    <property type="entry name" value="SLC26A/SulP_dom"/>
</dbReference>
<evidence type="ECO:0000256" key="2">
    <source>
        <dbReference type="ARBA" id="ARBA00022692"/>
    </source>
</evidence>
<dbReference type="InterPro" id="IPR018045">
    <property type="entry name" value="S04_transporter_CS"/>
</dbReference>
<name>A0A1E3H0Z9_9HYPH</name>
<dbReference type="PANTHER" id="PTHR43310">
    <property type="entry name" value="SULFATE TRANSPORTER YBAR-RELATED"/>
    <property type="match status" value="1"/>
</dbReference>
<dbReference type="PROSITE" id="PS01130">
    <property type="entry name" value="SLC26A"/>
    <property type="match status" value="1"/>
</dbReference>
<dbReference type="GO" id="GO:0008271">
    <property type="term" value="F:secondary active sulfate transmembrane transporter activity"/>
    <property type="evidence" value="ECO:0007669"/>
    <property type="project" value="InterPro"/>
</dbReference>
<dbReference type="EMBL" id="MCRJ01000066">
    <property type="protein sequence ID" value="ODN69987.1"/>
    <property type="molecule type" value="Genomic_DNA"/>
</dbReference>
<accession>A0A1E3H0Z9</accession>
<organism evidence="7 8">
    <name type="scientific">Methylobrevis pamukkalensis</name>
    <dbReference type="NCBI Taxonomy" id="1439726"/>
    <lineage>
        <taxon>Bacteria</taxon>
        <taxon>Pseudomonadati</taxon>
        <taxon>Pseudomonadota</taxon>
        <taxon>Alphaproteobacteria</taxon>
        <taxon>Hyphomicrobiales</taxon>
        <taxon>Pleomorphomonadaceae</taxon>
        <taxon>Methylobrevis</taxon>
    </lineage>
</organism>
<dbReference type="CDD" id="cd07042">
    <property type="entry name" value="STAS_SulP_like_sulfate_transporter"/>
    <property type="match status" value="1"/>
</dbReference>
<evidence type="ECO:0000313" key="8">
    <source>
        <dbReference type="Proteomes" id="UP000094622"/>
    </source>
</evidence>
<evidence type="ECO:0000256" key="3">
    <source>
        <dbReference type="ARBA" id="ARBA00022989"/>
    </source>
</evidence>
<keyword evidence="3 5" id="KW-1133">Transmembrane helix</keyword>
<evidence type="ECO:0000256" key="5">
    <source>
        <dbReference type="SAM" id="Phobius"/>
    </source>
</evidence>
<feature type="transmembrane region" description="Helical" evidence="5">
    <location>
        <begin position="407"/>
        <end position="429"/>
    </location>
</feature>
<comment type="caution">
    <text evidence="7">The sequence shown here is derived from an EMBL/GenBank/DDBJ whole genome shotgun (WGS) entry which is preliminary data.</text>
</comment>
<feature type="transmembrane region" description="Helical" evidence="5">
    <location>
        <begin position="208"/>
        <end position="224"/>
    </location>
</feature>